<dbReference type="AlphaFoldDB" id="A0A8S4QTJ9"/>
<gene>
    <name evidence="2" type="primary">jg3164</name>
    <name evidence="2" type="ORF">PAEG_LOCUS5415</name>
</gene>
<evidence type="ECO:0000313" key="3">
    <source>
        <dbReference type="Proteomes" id="UP000838756"/>
    </source>
</evidence>
<evidence type="ECO:0000313" key="2">
    <source>
        <dbReference type="EMBL" id="CAH2217526.1"/>
    </source>
</evidence>
<organism evidence="2 3">
    <name type="scientific">Pararge aegeria aegeria</name>
    <dbReference type="NCBI Taxonomy" id="348720"/>
    <lineage>
        <taxon>Eukaryota</taxon>
        <taxon>Metazoa</taxon>
        <taxon>Ecdysozoa</taxon>
        <taxon>Arthropoda</taxon>
        <taxon>Hexapoda</taxon>
        <taxon>Insecta</taxon>
        <taxon>Pterygota</taxon>
        <taxon>Neoptera</taxon>
        <taxon>Endopterygota</taxon>
        <taxon>Lepidoptera</taxon>
        <taxon>Glossata</taxon>
        <taxon>Ditrysia</taxon>
        <taxon>Papilionoidea</taxon>
        <taxon>Nymphalidae</taxon>
        <taxon>Satyrinae</taxon>
        <taxon>Satyrini</taxon>
        <taxon>Parargina</taxon>
        <taxon>Pararge</taxon>
    </lineage>
</organism>
<keyword evidence="3" id="KW-1185">Reference proteome</keyword>
<sequence>NPSSGSLTASASESGSLERARAAHERRLAPADEQHVVSCRVENTRVNPDSLIDELLAATDLKHAVDDTAETSGLQLYITRDGTAELGSRRRQQLARRDYQRVVLHPHDNR</sequence>
<evidence type="ECO:0000256" key="1">
    <source>
        <dbReference type="SAM" id="MobiDB-lite"/>
    </source>
</evidence>
<feature type="non-terminal residue" evidence="2">
    <location>
        <position position="1"/>
    </location>
</feature>
<accession>A0A8S4QTJ9</accession>
<comment type="caution">
    <text evidence="2">The sequence shown here is derived from an EMBL/GenBank/DDBJ whole genome shotgun (WGS) entry which is preliminary data.</text>
</comment>
<feature type="compositionally biased region" description="Basic and acidic residues" evidence="1">
    <location>
        <begin position="16"/>
        <end position="29"/>
    </location>
</feature>
<proteinExistence type="predicted"/>
<dbReference type="EMBL" id="CAKXAJ010018222">
    <property type="protein sequence ID" value="CAH2217526.1"/>
    <property type="molecule type" value="Genomic_DNA"/>
</dbReference>
<feature type="compositionally biased region" description="Low complexity" evidence="1">
    <location>
        <begin position="1"/>
        <end position="15"/>
    </location>
</feature>
<reference evidence="2" key="1">
    <citation type="submission" date="2022-03" db="EMBL/GenBank/DDBJ databases">
        <authorList>
            <person name="Lindestad O."/>
        </authorList>
    </citation>
    <scope>NUCLEOTIDE SEQUENCE</scope>
</reference>
<dbReference type="Proteomes" id="UP000838756">
    <property type="component" value="Unassembled WGS sequence"/>
</dbReference>
<protein>
    <submittedName>
        <fullName evidence="2">Jg3164 protein</fullName>
    </submittedName>
</protein>
<feature type="compositionally biased region" description="Basic and acidic residues" evidence="1">
    <location>
        <begin position="95"/>
        <end position="110"/>
    </location>
</feature>
<name>A0A8S4QTJ9_9NEOP</name>
<feature type="region of interest" description="Disordered" evidence="1">
    <location>
        <begin position="1"/>
        <end position="29"/>
    </location>
</feature>
<feature type="region of interest" description="Disordered" evidence="1">
    <location>
        <begin position="88"/>
        <end position="110"/>
    </location>
</feature>
<dbReference type="OrthoDB" id="3365224at2759"/>